<gene>
    <name evidence="3" type="ORF">LOC68_16065</name>
</gene>
<evidence type="ECO:0000313" key="3">
    <source>
        <dbReference type="EMBL" id="MCC9629907.1"/>
    </source>
</evidence>
<keyword evidence="4" id="KW-1185">Reference proteome</keyword>
<keyword evidence="2" id="KW-0472">Membrane</keyword>
<sequence length="572" mass="65411">MTRKAKTYLFVVGGAILLIIGVPIWFIYGPPRRLIVSKETTVLTEPLTADGQVDYREAYLQRQRDGVTPENNAAVPLAQATWQGVPYESPNKELTEYLFRELGIPEMKFDGMDVEFRTSRFRQLFLSWASDKWGVDLTDESIYDFDPGEYLEDVRYRPWRRADYPPLATWIDENEQRLHLLHDMEHRDKFYFPPPRFALPDRMLLGSTNDGRQQLDHAARALKMRAMMHIGEGNSRLAWRDLRLIYLMSRIHSKDSSVDDVSNAYAIERVAYDGMKYLLDSGNYDRPLLEEIARFLADLPPRLDVGAALDTVERWMILECGQNAQTMTDITIEGASDGYPELLNLPYDKNAMLRRINQRFDRWGTILKIDEPAKYAHDAYQQSDQDDQETIAWDGRGAIAAATISQSVRGVYAADVVCVLALYNIAWAKQDLFQATMEQQMLQVAIRLAIFHLEHGEYPETLSALADQPDTADLRDIYAPGDELHYERNDEGGYLLYSVFEDGVDDHGNVPLEESVEGDSRTIMGNFCGCIDPDYDRDLAIRFPIPAPTPLKKPLSKAEDLSDDPFFSNPFN</sequence>
<accession>A0A9X1SH99</accession>
<feature type="region of interest" description="Disordered" evidence="1">
    <location>
        <begin position="552"/>
        <end position="572"/>
    </location>
</feature>
<keyword evidence="2" id="KW-1133">Transmembrane helix</keyword>
<evidence type="ECO:0000256" key="1">
    <source>
        <dbReference type="SAM" id="MobiDB-lite"/>
    </source>
</evidence>
<dbReference type="RefSeq" id="WP_230220585.1">
    <property type="nucleotide sequence ID" value="NZ_JAJKFT010000010.1"/>
</dbReference>
<evidence type="ECO:0000256" key="2">
    <source>
        <dbReference type="SAM" id="Phobius"/>
    </source>
</evidence>
<keyword evidence="2" id="KW-0812">Transmembrane</keyword>
<dbReference type="EMBL" id="JAJKFT010000010">
    <property type="protein sequence ID" value="MCC9629907.1"/>
    <property type="molecule type" value="Genomic_DNA"/>
</dbReference>
<organism evidence="3 4">
    <name type="scientific">Blastopirellula sediminis</name>
    <dbReference type="NCBI Taxonomy" id="2894196"/>
    <lineage>
        <taxon>Bacteria</taxon>
        <taxon>Pseudomonadati</taxon>
        <taxon>Planctomycetota</taxon>
        <taxon>Planctomycetia</taxon>
        <taxon>Pirellulales</taxon>
        <taxon>Pirellulaceae</taxon>
        <taxon>Blastopirellula</taxon>
    </lineage>
</organism>
<protein>
    <submittedName>
        <fullName evidence="3">Uncharacterized protein</fullName>
    </submittedName>
</protein>
<reference evidence="3" key="1">
    <citation type="submission" date="2021-11" db="EMBL/GenBank/DDBJ databases">
        <title>Genome sequence.</title>
        <authorList>
            <person name="Sun Q."/>
        </authorList>
    </citation>
    <scope>NUCLEOTIDE SEQUENCE</scope>
    <source>
        <strain evidence="3">JC732</strain>
    </source>
</reference>
<dbReference type="Proteomes" id="UP001139103">
    <property type="component" value="Unassembled WGS sequence"/>
</dbReference>
<evidence type="ECO:0000313" key="4">
    <source>
        <dbReference type="Proteomes" id="UP001139103"/>
    </source>
</evidence>
<name>A0A9X1SH99_9BACT</name>
<proteinExistence type="predicted"/>
<comment type="caution">
    <text evidence="3">The sequence shown here is derived from an EMBL/GenBank/DDBJ whole genome shotgun (WGS) entry which is preliminary data.</text>
</comment>
<feature type="transmembrane region" description="Helical" evidence="2">
    <location>
        <begin position="7"/>
        <end position="28"/>
    </location>
</feature>
<dbReference type="AlphaFoldDB" id="A0A9X1SH99"/>